<dbReference type="AlphaFoldDB" id="A0A3G7TJT3"/>
<protein>
    <recommendedName>
        <fullName evidence="2">Cupin type-2 domain-containing protein</fullName>
    </recommendedName>
</protein>
<organism evidence="3 4">
    <name type="scientific">Pseudomonas chlororaphis</name>
    <dbReference type="NCBI Taxonomy" id="587753"/>
    <lineage>
        <taxon>Bacteria</taxon>
        <taxon>Pseudomonadati</taxon>
        <taxon>Pseudomonadota</taxon>
        <taxon>Gammaproteobacteria</taxon>
        <taxon>Pseudomonadales</taxon>
        <taxon>Pseudomonadaceae</taxon>
        <taxon>Pseudomonas</taxon>
    </lineage>
</organism>
<sequence>MKAFTIPFFVSIIFASGQSIAAEPAITDAPSKGEQPTLSPFRHTLPDLYDFRQIPVEQMGSGITRQTVHNGQSTMAKWVLAKGAEVPLHHHINEQITWITSGSVEVFSQGKRFVVNAGQVIVFPPNVPHEFHSLEDGTVDIDIFTPERQDWIDGTANYIKPAS</sequence>
<dbReference type="Proteomes" id="UP000268048">
    <property type="component" value="Chromosome"/>
</dbReference>
<keyword evidence="1" id="KW-0732">Signal</keyword>
<name>A0A3G7TJT3_9PSED</name>
<dbReference type="InterPro" id="IPR011051">
    <property type="entry name" value="RmlC_Cupin_sf"/>
</dbReference>
<dbReference type="SUPFAM" id="SSF51182">
    <property type="entry name" value="RmlC-like cupins"/>
    <property type="match status" value="1"/>
</dbReference>
<dbReference type="InterPro" id="IPR013096">
    <property type="entry name" value="Cupin_2"/>
</dbReference>
<feature type="domain" description="Cupin type-2" evidence="2">
    <location>
        <begin position="78"/>
        <end position="139"/>
    </location>
</feature>
<dbReference type="EMBL" id="CP027753">
    <property type="protein sequence ID" value="AZE47333.1"/>
    <property type="molecule type" value="Genomic_DNA"/>
</dbReference>
<dbReference type="RefSeq" id="WP_124319652.1">
    <property type="nucleotide sequence ID" value="NZ_CP027753.1"/>
</dbReference>
<accession>A0A3G7TJT3</accession>
<dbReference type="Pfam" id="PF07883">
    <property type="entry name" value="Cupin_2"/>
    <property type="match status" value="1"/>
</dbReference>
<gene>
    <name evidence="3" type="ORF">C4K04_1645</name>
</gene>
<evidence type="ECO:0000313" key="3">
    <source>
        <dbReference type="EMBL" id="AZE47333.1"/>
    </source>
</evidence>
<proteinExistence type="predicted"/>
<evidence type="ECO:0000313" key="4">
    <source>
        <dbReference type="Proteomes" id="UP000268048"/>
    </source>
</evidence>
<dbReference type="InterPro" id="IPR014710">
    <property type="entry name" value="RmlC-like_jellyroll"/>
</dbReference>
<dbReference type="PANTHER" id="PTHR40112:SF1">
    <property type="entry name" value="H2HPP ISOMERASE"/>
    <property type="match status" value="1"/>
</dbReference>
<evidence type="ECO:0000259" key="2">
    <source>
        <dbReference type="Pfam" id="PF07883"/>
    </source>
</evidence>
<reference evidence="3 4" key="1">
    <citation type="submission" date="2018-03" db="EMBL/GenBank/DDBJ databases">
        <title>Diversity of phytobeneficial traits revealed by whole-genome analysis of worldwide-isolated phenazine-producing Pseudomonas spp.</title>
        <authorList>
            <person name="Biessy A."/>
            <person name="Novinscak A."/>
            <person name="Blom J."/>
            <person name="Leger G."/>
            <person name="Thomashow L.S."/>
            <person name="Cazorla F.M."/>
            <person name="Josic D."/>
            <person name="Filion M."/>
        </authorList>
    </citation>
    <scope>NUCLEOTIDE SEQUENCE [LARGE SCALE GENOMIC DNA]</scope>
    <source>
        <strain evidence="3 4">B25</strain>
    </source>
</reference>
<dbReference type="InterPro" id="IPR052535">
    <property type="entry name" value="Bacilysin_H2HPP_isomerase"/>
</dbReference>
<feature type="signal peptide" evidence="1">
    <location>
        <begin position="1"/>
        <end position="21"/>
    </location>
</feature>
<feature type="chain" id="PRO_5018246223" description="Cupin type-2 domain-containing protein" evidence="1">
    <location>
        <begin position="22"/>
        <end position="163"/>
    </location>
</feature>
<dbReference type="PANTHER" id="PTHR40112">
    <property type="entry name" value="H2HPP ISOMERASE"/>
    <property type="match status" value="1"/>
</dbReference>
<dbReference type="Gene3D" id="2.60.120.10">
    <property type="entry name" value="Jelly Rolls"/>
    <property type="match status" value="1"/>
</dbReference>
<dbReference type="CDD" id="cd02238">
    <property type="entry name" value="cupin_KdgF"/>
    <property type="match status" value="1"/>
</dbReference>
<evidence type="ECO:0000256" key="1">
    <source>
        <dbReference type="SAM" id="SignalP"/>
    </source>
</evidence>